<feature type="chain" id="PRO_5008914271" evidence="2">
    <location>
        <begin position="28"/>
        <end position="138"/>
    </location>
</feature>
<sequence>MRTRCGLKSTFLAVAALLWAEAPSCLAVRLGLAPTHHESQSLVAPFGSDAEGEAEISGHEDEVEMDIGEQADSSAFFGDGESFVEAQVAVGKGDIPEKAKRVLGIEDPSRGKKPPKQDKKGRARKSFGIGGGGGGQSS</sequence>
<feature type="region of interest" description="Disordered" evidence="1">
    <location>
        <begin position="97"/>
        <end position="138"/>
    </location>
</feature>
<dbReference type="EMBL" id="JROU02000167">
    <property type="protein sequence ID" value="OEH80205.1"/>
    <property type="molecule type" value="Genomic_DNA"/>
</dbReference>
<dbReference type="InParanoid" id="A0A1D3D9T5"/>
<proteinExistence type="predicted"/>
<reference evidence="3 4" key="1">
    <citation type="journal article" date="2016" name="BMC Genomics">
        <title>Comparative genomics reveals Cyclospora cayetanensis possesses coccidia-like metabolism and invasion components but unique surface antigens.</title>
        <authorList>
            <person name="Liu S."/>
            <person name="Wang L."/>
            <person name="Zheng H."/>
            <person name="Xu Z."/>
            <person name="Roellig D.M."/>
            <person name="Li N."/>
            <person name="Frace M.A."/>
            <person name="Tang K."/>
            <person name="Arrowood M.J."/>
            <person name="Moss D.M."/>
            <person name="Zhang L."/>
            <person name="Feng Y."/>
            <person name="Xiao L."/>
        </authorList>
    </citation>
    <scope>NUCLEOTIDE SEQUENCE [LARGE SCALE GENOMIC DNA]</scope>
    <source>
        <strain evidence="3 4">CHN_HEN01</strain>
    </source>
</reference>
<protein>
    <submittedName>
        <fullName evidence="3">Uncharacterized protein</fullName>
    </submittedName>
</protein>
<organism evidence="3 4">
    <name type="scientific">Cyclospora cayetanensis</name>
    <dbReference type="NCBI Taxonomy" id="88456"/>
    <lineage>
        <taxon>Eukaryota</taxon>
        <taxon>Sar</taxon>
        <taxon>Alveolata</taxon>
        <taxon>Apicomplexa</taxon>
        <taxon>Conoidasida</taxon>
        <taxon>Coccidia</taxon>
        <taxon>Eucoccidiorida</taxon>
        <taxon>Eimeriorina</taxon>
        <taxon>Eimeriidae</taxon>
        <taxon>Cyclospora</taxon>
    </lineage>
</organism>
<dbReference type="VEuPathDB" id="ToxoDB:cyc_07199"/>
<gene>
    <name evidence="3" type="ORF">cyc_07199</name>
</gene>
<accession>A0A1D3D9T5</accession>
<evidence type="ECO:0000313" key="3">
    <source>
        <dbReference type="EMBL" id="OEH80205.1"/>
    </source>
</evidence>
<name>A0A1D3D9T5_9EIME</name>
<evidence type="ECO:0000256" key="2">
    <source>
        <dbReference type="SAM" id="SignalP"/>
    </source>
</evidence>
<dbReference type="Proteomes" id="UP000095192">
    <property type="component" value="Unassembled WGS sequence"/>
</dbReference>
<evidence type="ECO:0000313" key="4">
    <source>
        <dbReference type="Proteomes" id="UP000095192"/>
    </source>
</evidence>
<feature type="compositionally biased region" description="Basic and acidic residues" evidence="1">
    <location>
        <begin position="97"/>
        <end position="120"/>
    </location>
</feature>
<comment type="caution">
    <text evidence="3">The sequence shown here is derived from an EMBL/GenBank/DDBJ whole genome shotgun (WGS) entry which is preliminary data.</text>
</comment>
<keyword evidence="4" id="KW-1185">Reference proteome</keyword>
<keyword evidence="2" id="KW-0732">Signal</keyword>
<dbReference type="AlphaFoldDB" id="A0A1D3D9T5"/>
<feature type="compositionally biased region" description="Gly residues" evidence="1">
    <location>
        <begin position="128"/>
        <end position="138"/>
    </location>
</feature>
<feature type="signal peptide" evidence="2">
    <location>
        <begin position="1"/>
        <end position="27"/>
    </location>
</feature>
<evidence type="ECO:0000256" key="1">
    <source>
        <dbReference type="SAM" id="MobiDB-lite"/>
    </source>
</evidence>